<sequence>MRYNRLVLNFLILFTFVCVKSNLNEDGRVVLVSPVLAPYRNARAETNETAKDFPVLMLLAGDGDQSVREEKNTDIVQQPVYVKKIEDQKHLLRRRRKISKIYFVQRY</sequence>
<evidence type="ECO:0000313" key="2">
    <source>
        <dbReference type="EMBL" id="SOQ57708.1"/>
    </source>
</evidence>
<protein>
    <submittedName>
        <fullName evidence="2">SFRICE_028584</fullName>
    </submittedName>
</protein>
<feature type="signal peptide" evidence="1">
    <location>
        <begin position="1"/>
        <end position="21"/>
    </location>
</feature>
<gene>
    <name evidence="2" type="ORF">SFRICE_028584</name>
</gene>
<proteinExistence type="predicted"/>
<feature type="chain" id="PRO_5013957520" evidence="1">
    <location>
        <begin position="22"/>
        <end position="107"/>
    </location>
</feature>
<accession>A0A2H1WXD2</accession>
<reference evidence="2" key="1">
    <citation type="submission" date="2016-07" db="EMBL/GenBank/DDBJ databases">
        <authorList>
            <person name="Bretaudeau A."/>
        </authorList>
    </citation>
    <scope>NUCLEOTIDE SEQUENCE</scope>
    <source>
        <strain evidence="2">Rice</strain>
        <tissue evidence="2">Whole body</tissue>
    </source>
</reference>
<dbReference type="EMBL" id="ODYU01011773">
    <property type="protein sequence ID" value="SOQ57708.1"/>
    <property type="molecule type" value="Genomic_DNA"/>
</dbReference>
<name>A0A2H1WXD2_SPOFR</name>
<evidence type="ECO:0000256" key="1">
    <source>
        <dbReference type="SAM" id="SignalP"/>
    </source>
</evidence>
<keyword evidence="1" id="KW-0732">Signal</keyword>
<organism evidence="2">
    <name type="scientific">Spodoptera frugiperda</name>
    <name type="common">Fall armyworm</name>
    <dbReference type="NCBI Taxonomy" id="7108"/>
    <lineage>
        <taxon>Eukaryota</taxon>
        <taxon>Metazoa</taxon>
        <taxon>Ecdysozoa</taxon>
        <taxon>Arthropoda</taxon>
        <taxon>Hexapoda</taxon>
        <taxon>Insecta</taxon>
        <taxon>Pterygota</taxon>
        <taxon>Neoptera</taxon>
        <taxon>Endopterygota</taxon>
        <taxon>Lepidoptera</taxon>
        <taxon>Glossata</taxon>
        <taxon>Ditrysia</taxon>
        <taxon>Noctuoidea</taxon>
        <taxon>Noctuidae</taxon>
        <taxon>Amphipyrinae</taxon>
        <taxon>Spodoptera</taxon>
    </lineage>
</organism>
<dbReference type="AlphaFoldDB" id="A0A2H1WXD2"/>